<proteinExistence type="predicted"/>
<dbReference type="SUPFAM" id="SSF47781">
    <property type="entry name" value="RuvA domain 2-like"/>
    <property type="match status" value="1"/>
</dbReference>
<dbReference type="InterPro" id="IPR035681">
    <property type="entry name" value="ComA-like_MBL"/>
</dbReference>
<evidence type="ECO:0000259" key="1">
    <source>
        <dbReference type="SMART" id="SM00849"/>
    </source>
</evidence>
<dbReference type="Gene3D" id="3.60.15.10">
    <property type="entry name" value="Ribonuclease Z/Hydroxyacylglutathione hydrolase-like"/>
    <property type="match status" value="1"/>
</dbReference>
<dbReference type="SMART" id="SM00849">
    <property type="entry name" value="Lactamase_B"/>
    <property type="match status" value="1"/>
</dbReference>
<dbReference type="Pfam" id="PF00753">
    <property type="entry name" value="Lactamase_B"/>
    <property type="match status" value="1"/>
</dbReference>
<dbReference type="InterPro" id="IPR010994">
    <property type="entry name" value="RuvA_2-like"/>
</dbReference>
<dbReference type="CDD" id="cd07731">
    <property type="entry name" value="ComA-like_MBL-fold"/>
    <property type="match status" value="1"/>
</dbReference>
<comment type="caution">
    <text evidence="2">The sequence shown here is derived from an EMBL/GenBank/DDBJ whole genome shotgun (WGS) entry which is preliminary data.</text>
</comment>
<dbReference type="InterPro" id="IPR052159">
    <property type="entry name" value="Competence_DNA_uptake"/>
</dbReference>
<organism evidence="2 3">
    <name type="scientific">Alkalihalophilus pseudofirmus</name>
    <name type="common">Bacillus pseudofirmus</name>
    <dbReference type="NCBI Taxonomy" id="79885"/>
    <lineage>
        <taxon>Bacteria</taxon>
        <taxon>Bacillati</taxon>
        <taxon>Bacillota</taxon>
        <taxon>Bacilli</taxon>
        <taxon>Bacillales</taxon>
        <taxon>Bacillaceae</taxon>
        <taxon>Alkalihalophilus</taxon>
    </lineage>
</organism>
<dbReference type="RefSeq" id="WP_323466799.1">
    <property type="nucleotide sequence ID" value="NZ_CP144224.1"/>
</dbReference>
<protein>
    <submittedName>
        <fullName evidence="2">MBL fold metallo-hydrolase</fullName>
    </submittedName>
</protein>
<evidence type="ECO:0000313" key="3">
    <source>
        <dbReference type="Proteomes" id="UP001285636"/>
    </source>
</evidence>
<dbReference type="EMBL" id="JAWJAY010000002">
    <property type="protein sequence ID" value="MDV2885748.1"/>
    <property type="molecule type" value="Genomic_DNA"/>
</dbReference>
<dbReference type="PANTHER" id="PTHR30619:SF7">
    <property type="entry name" value="BETA-LACTAMASE DOMAIN PROTEIN"/>
    <property type="match status" value="1"/>
</dbReference>
<dbReference type="InterPro" id="IPR001279">
    <property type="entry name" value="Metallo-B-lactamas"/>
</dbReference>
<dbReference type="SUPFAM" id="SSF56281">
    <property type="entry name" value="Metallo-hydrolase/oxidoreductase"/>
    <property type="match status" value="1"/>
</dbReference>
<dbReference type="Gene3D" id="1.10.150.320">
    <property type="entry name" value="Photosystem II 12 kDa extrinsic protein"/>
    <property type="match status" value="1"/>
</dbReference>
<reference evidence="2" key="1">
    <citation type="submission" date="2023-10" db="EMBL/GenBank/DDBJ databases">
        <title>Screening of Alkalihalophilus pseudofirmusBZ-TG-HK211 and Its Alleviation of Salt Stress on Rapeseed Growth.</title>
        <authorList>
            <person name="Zhao B."/>
            <person name="Guo T."/>
        </authorList>
    </citation>
    <scope>NUCLEOTIDE SEQUENCE</scope>
    <source>
        <strain evidence="2">BZ-TG-HK211</strain>
    </source>
</reference>
<dbReference type="PANTHER" id="PTHR30619">
    <property type="entry name" value="DNA INTERNALIZATION/COMPETENCE PROTEIN COMEC/REC2"/>
    <property type="match status" value="1"/>
</dbReference>
<sequence length="359" mass="39682">MRTVLFTICLMLLLSGCSELSQTSEEKTVKEIGEKELIVTFLDVDQGDATLLQTKDSTVLIDAGRHDRDEVVSLLKEAGVTELDLFVGTHPHADHIGQVAQVLAEFPVAEVWMSGDDHTTRTFERAIQAIADSGADYYEPRAGEEFEIGSLTIEVINPTELTGDFHEGAIGLRMVHGEIAWLFMADIEKEIELELVDNGVNLQADVIKLGHHGSSTSSEEVFLRKVDPMYAVYSAGADNEYGHPHREVIERIDRLNLEWYGTDLHGSIQMISDGSSISIHTENNQQSALNEDGPSDSCININEASINELTMIVHIGEERAQQLIDMRPITNLNELTDINGIGDGRLSEIIEEELACLKN</sequence>
<dbReference type="Proteomes" id="UP001285636">
    <property type="component" value="Unassembled WGS sequence"/>
</dbReference>
<feature type="domain" description="Metallo-beta-lactamase" evidence="1">
    <location>
        <begin position="46"/>
        <end position="236"/>
    </location>
</feature>
<accession>A0AAJ2NNN7</accession>
<gene>
    <name evidence="2" type="ORF">RYX45_11210</name>
</gene>
<name>A0AAJ2NNN7_ALKPS</name>
<dbReference type="InterPro" id="IPR036866">
    <property type="entry name" value="RibonucZ/Hydroxyglut_hydro"/>
</dbReference>
<dbReference type="AlphaFoldDB" id="A0AAJ2NNN7"/>
<dbReference type="PROSITE" id="PS51257">
    <property type="entry name" value="PROKAR_LIPOPROTEIN"/>
    <property type="match status" value="1"/>
</dbReference>
<dbReference type="Pfam" id="PF12836">
    <property type="entry name" value="HHH_3"/>
    <property type="match status" value="1"/>
</dbReference>
<evidence type="ECO:0000313" key="2">
    <source>
        <dbReference type="EMBL" id="MDV2885748.1"/>
    </source>
</evidence>